<dbReference type="Pfam" id="PF00010">
    <property type="entry name" value="HLH"/>
    <property type="match status" value="1"/>
</dbReference>
<dbReference type="PANTHER" id="PTHR46834">
    <property type="entry name" value="TRANSCRIPTION FACTOR BHLH91"/>
    <property type="match status" value="1"/>
</dbReference>
<keyword evidence="3" id="KW-0804">Transcription</keyword>
<dbReference type="AlphaFoldDB" id="A0A6J5U3X5"/>
<protein>
    <recommendedName>
        <fullName evidence="5">BHLH domain-containing protein</fullName>
    </recommendedName>
</protein>
<reference evidence="6 7" key="1">
    <citation type="submission" date="2020-05" db="EMBL/GenBank/DDBJ databases">
        <authorList>
            <person name="Campoy J."/>
            <person name="Schneeberger K."/>
            <person name="Spophaly S."/>
        </authorList>
    </citation>
    <scope>NUCLEOTIDE SEQUENCE [LARGE SCALE GENOMIC DNA]</scope>
    <source>
        <strain evidence="6">PruArmRojPasFocal</strain>
    </source>
</reference>
<name>A0A6J5U3X5_PRUAR</name>
<dbReference type="InterPro" id="IPR045895">
    <property type="entry name" value="bHLH91-like"/>
</dbReference>
<dbReference type="Proteomes" id="UP000507222">
    <property type="component" value="Unassembled WGS sequence"/>
</dbReference>
<dbReference type="PANTHER" id="PTHR46834:SF1">
    <property type="entry name" value="TRANSCRIPTION FACTOR BHLH10"/>
    <property type="match status" value="1"/>
</dbReference>
<evidence type="ECO:0000313" key="6">
    <source>
        <dbReference type="EMBL" id="CAB4269208.1"/>
    </source>
</evidence>
<keyword evidence="4" id="KW-0539">Nucleus</keyword>
<dbReference type="GO" id="GO:0046983">
    <property type="term" value="F:protein dimerization activity"/>
    <property type="evidence" value="ECO:0007669"/>
    <property type="project" value="InterPro"/>
</dbReference>
<dbReference type="EMBL" id="CAEKDK010000002">
    <property type="protein sequence ID" value="CAB4269208.1"/>
    <property type="molecule type" value="Genomic_DNA"/>
</dbReference>
<dbReference type="GO" id="GO:0048658">
    <property type="term" value="P:anther wall tapetum development"/>
    <property type="evidence" value="ECO:0007669"/>
    <property type="project" value="InterPro"/>
</dbReference>
<dbReference type="GO" id="GO:0006355">
    <property type="term" value="P:regulation of DNA-templated transcription"/>
    <property type="evidence" value="ECO:0007669"/>
    <property type="project" value="InterPro"/>
</dbReference>
<comment type="subcellular location">
    <subcellularLocation>
        <location evidence="1">Nucleus</location>
    </subcellularLocation>
</comment>
<dbReference type="InterPro" id="IPR036638">
    <property type="entry name" value="HLH_DNA-bd_sf"/>
</dbReference>
<organism evidence="6 7">
    <name type="scientific">Prunus armeniaca</name>
    <name type="common">Apricot</name>
    <name type="synonym">Armeniaca vulgaris</name>
    <dbReference type="NCBI Taxonomy" id="36596"/>
    <lineage>
        <taxon>Eukaryota</taxon>
        <taxon>Viridiplantae</taxon>
        <taxon>Streptophyta</taxon>
        <taxon>Embryophyta</taxon>
        <taxon>Tracheophyta</taxon>
        <taxon>Spermatophyta</taxon>
        <taxon>Magnoliopsida</taxon>
        <taxon>eudicotyledons</taxon>
        <taxon>Gunneridae</taxon>
        <taxon>Pentapetalae</taxon>
        <taxon>rosids</taxon>
        <taxon>fabids</taxon>
        <taxon>Rosales</taxon>
        <taxon>Rosaceae</taxon>
        <taxon>Amygdaloideae</taxon>
        <taxon>Amygdaleae</taxon>
        <taxon>Prunus</taxon>
    </lineage>
</organism>
<sequence length="340" mass="38266">MYEDTVGCNFDPNSMLEYAETVLNVNPLPPPPQVLMPSPSETRKNNNFAVAQNLRLSIEEISYPRQQDHHAAMEIELQNELGFNPYSTNTDQNNNSSYLLSFEQQTNWDTAGGVDAPSRTVSSVFYDPLLHFNLPPQAPFHRELYQSLFSSGGDEREGIGGVVYSDGINNGRQFENGVLEFSREMGSIGRGREVEGTKDFATEKQRRVQLNGKYSALRDLVPNPTKELLWLVEELKILLVEKKRCGRERHQTEQDGGAGDVSIKLVQTKKFNSLLYVSKLLDELQLDLYHAEGGHIGNSYSFLFNTKMHEGSFLYAKAIDDKLIEVLDGQYAAVPPTSSY</sequence>
<evidence type="ECO:0000256" key="2">
    <source>
        <dbReference type="ARBA" id="ARBA00023015"/>
    </source>
</evidence>
<evidence type="ECO:0000256" key="4">
    <source>
        <dbReference type="ARBA" id="ARBA00023242"/>
    </source>
</evidence>
<evidence type="ECO:0000313" key="7">
    <source>
        <dbReference type="Proteomes" id="UP000507222"/>
    </source>
</evidence>
<evidence type="ECO:0000259" key="5">
    <source>
        <dbReference type="Pfam" id="PF00010"/>
    </source>
</evidence>
<dbReference type="GO" id="GO:0005634">
    <property type="term" value="C:nucleus"/>
    <property type="evidence" value="ECO:0007669"/>
    <property type="project" value="UniProtKB-SubCell"/>
</dbReference>
<evidence type="ECO:0000256" key="3">
    <source>
        <dbReference type="ARBA" id="ARBA00023163"/>
    </source>
</evidence>
<evidence type="ECO:0000256" key="1">
    <source>
        <dbReference type="ARBA" id="ARBA00004123"/>
    </source>
</evidence>
<dbReference type="SUPFAM" id="SSF47459">
    <property type="entry name" value="HLH, helix-loop-helix DNA-binding domain"/>
    <property type="match status" value="1"/>
</dbReference>
<dbReference type="InterPro" id="IPR011598">
    <property type="entry name" value="bHLH_dom"/>
</dbReference>
<proteinExistence type="predicted"/>
<gene>
    <name evidence="6" type="ORF">CURHAP_LOCUS14519</name>
</gene>
<keyword evidence="2" id="KW-0805">Transcription regulation</keyword>
<feature type="domain" description="BHLH" evidence="5">
    <location>
        <begin position="201"/>
        <end position="224"/>
    </location>
</feature>
<accession>A0A6J5U3X5</accession>